<dbReference type="Proteomes" id="UP001303473">
    <property type="component" value="Unassembled WGS sequence"/>
</dbReference>
<organism evidence="6 7">
    <name type="scientific">Diplogelasinospora grovesii</name>
    <dbReference type="NCBI Taxonomy" id="303347"/>
    <lineage>
        <taxon>Eukaryota</taxon>
        <taxon>Fungi</taxon>
        <taxon>Dikarya</taxon>
        <taxon>Ascomycota</taxon>
        <taxon>Pezizomycotina</taxon>
        <taxon>Sordariomycetes</taxon>
        <taxon>Sordariomycetidae</taxon>
        <taxon>Sordariales</taxon>
        <taxon>Diplogelasinosporaceae</taxon>
        <taxon>Diplogelasinospora</taxon>
    </lineage>
</organism>
<evidence type="ECO:0000313" key="6">
    <source>
        <dbReference type="EMBL" id="KAK3942905.1"/>
    </source>
</evidence>
<keyword evidence="2" id="KW-0813">Transport</keyword>
<evidence type="ECO:0000256" key="4">
    <source>
        <dbReference type="ARBA" id="ARBA00022989"/>
    </source>
</evidence>
<evidence type="ECO:0000313" key="7">
    <source>
        <dbReference type="Proteomes" id="UP001303473"/>
    </source>
</evidence>
<dbReference type="EMBL" id="MU853770">
    <property type="protein sequence ID" value="KAK3942905.1"/>
    <property type="molecule type" value="Genomic_DNA"/>
</dbReference>
<keyword evidence="4" id="KW-1133">Transmembrane helix</keyword>
<name>A0AAN6S752_9PEZI</name>
<dbReference type="PANTHER" id="PTHR43791:SF57">
    <property type="entry name" value="MAJOR FACILITATOR SUPERFAMILY (MFS) PROFILE DOMAIN-CONTAINING PROTEIN"/>
    <property type="match status" value="1"/>
</dbReference>
<proteinExistence type="predicted"/>
<comment type="caution">
    <text evidence="6">The sequence shown here is derived from an EMBL/GenBank/DDBJ whole genome shotgun (WGS) entry which is preliminary data.</text>
</comment>
<dbReference type="AlphaFoldDB" id="A0AAN6S752"/>
<keyword evidence="3" id="KW-0812">Transmembrane</keyword>
<sequence>MDNDNGLSCTVDSCILGLHGLQYNDCLAILFPFYIAAEIPSNMMMKRVRPSIWLTFIMVCWSVARIG</sequence>
<evidence type="ECO:0000256" key="1">
    <source>
        <dbReference type="ARBA" id="ARBA00004141"/>
    </source>
</evidence>
<reference evidence="7" key="1">
    <citation type="journal article" date="2023" name="Mol. Phylogenet. Evol.">
        <title>Genome-scale phylogeny and comparative genomics of the fungal order Sordariales.</title>
        <authorList>
            <person name="Hensen N."/>
            <person name="Bonometti L."/>
            <person name="Westerberg I."/>
            <person name="Brannstrom I.O."/>
            <person name="Guillou S."/>
            <person name="Cros-Aarteil S."/>
            <person name="Calhoun S."/>
            <person name="Haridas S."/>
            <person name="Kuo A."/>
            <person name="Mondo S."/>
            <person name="Pangilinan J."/>
            <person name="Riley R."/>
            <person name="LaButti K."/>
            <person name="Andreopoulos B."/>
            <person name="Lipzen A."/>
            <person name="Chen C."/>
            <person name="Yan M."/>
            <person name="Daum C."/>
            <person name="Ng V."/>
            <person name="Clum A."/>
            <person name="Steindorff A."/>
            <person name="Ohm R.A."/>
            <person name="Martin F."/>
            <person name="Silar P."/>
            <person name="Natvig D.O."/>
            <person name="Lalanne C."/>
            <person name="Gautier V."/>
            <person name="Ament-Velasquez S.L."/>
            <person name="Kruys A."/>
            <person name="Hutchinson M.I."/>
            <person name="Powell A.J."/>
            <person name="Barry K."/>
            <person name="Miller A.N."/>
            <person name="Grigoriev I.V."/>
            <person name="Debuchy R."/>
            <person name="Gladieux P."/>
            <person name="Hiltunen Thoren M."/>
            <person name="Johannesson H."/>
        </authorList>
    </citation>
    <scope>NUCLEOTIDE SEQUENCE [LARGE SCALE GENOMIC DNA]</scope>
    <source>
        <strain evidence="7">CBS 340.73</strain>
    </source>
</reference>
<keyword evidence="5" id="KW-0472">Membrane</keyword>
<dbReference type="GO" id="GO:0022857">
    <property type="term" value="F:transmembrane transporter activity"/>
    <property type="evidence" value="ECO:0007669"/>
    <property type="project" value="TreeGrafter"/>
</dbReference>
<evidence type="ECO:0000256" key="2">
    <source>
        <dbReference type="ARBA" id="ARBA00022448"/>
    </source>
</evidence>
<dbReference type="PANTHER" id="PTHR43791">
    <property type="entry name" value="PERMEASE-RELATED"/>
    <property type="match status" value="1"/>
</dbReference>
<gene>
    <name evidence="6" type="ORF">QBC46DRAFT_57773</name>
</gene>
<keyword evidence="7" id="KW-1185">Reference proteome</keyword>
<evidence type="ECO:0000256" key="5">
    <source>
        <dbReference type="ARBA" id="ARBA00023136"/>
    </source>
</evidence>
<comment type="subcellular location">
    <subcellularLocation>
        <location evidence="1">Membrane</location>
        <topology evidence="1">Multi-pass membrane protein</topology>
    </subcellularLocation>
</comment>
<protein>
    <submittedName>
        <fullName evidence="6">Uncharacterized protein</fullName>
    </submittedName>
</protein>
<accession>A0AAN6S752</accession>
<dbReference type="GO" id="GO:0016020">
    <property type="term" value="C:membrane"/>
    <property type="evidence" value="ECO:0007669"/>
    <property type="project" value="UniProtKB-SubCell"/>
</dbReference>
<evidence type="ECO:0000256" key="3">
    <source>
        <dbReference type="ARBA" id="ARBA00022692"/>
    </source>
</evidence>